<protein>
    <submittedName>
        <fullName evidence="2">Small-conductance mechanosensitive channel</fullName>
    </submittedName>
</protein>
<reference evidence="2 3" key="1">
    <citation type="submission" date="2017-05" db="EMBL/GenBank/DDBJ databases">
        <authorList>
            <person name="Varghese N."/>
            <person name="Submissions S."/>
        </authorList>
    </citation>
    <scope>NUCLEOTIDE SEQUENCE [LARGE SCALE GENOMIC DNA]</scope>
    <source>
        <strain evidence="2 3">DSM 27040</strain>
    </source>
</reference>
<organism evidence="2 3">
    <name type="scientific">Saccharicrinis carchari</name>
    <dbReference type="NCBI Taxonomy" id="1168039"/>
    <lineage>
        <taxon>Bacteria</taxon>
        <taxon>Pseudomonadati</taxon>
        <taxon>Bacteroidota</taxon>
        <taxon>Bacteroidia</taxon>
        <taxon>Marinilabiliales</taxon>
        <taxon>Marinilabiliaceae</taxon>
        <taxon>Saccharicrinis</taxon>
    </lineage>
</organism>
<keyword evidence="1" id="KW-0472">Membrane</keyword>
<dbReference type="OrthoDB" id="1119224at2"/>
<evidence type="ECO:0000313" key="2">
    <source>
        <dbReference type="EMBL" id="SMO52332.1"/>
    </source>
</evidence>
<dbReference type="AlphaFoldDB" id="A0A521BYS1"/>
<accession>A0A521BYS1</accession>
<dbReference type="EMBL" id="FXTB01000002">
    <property type="protein sequence ID" value="SMO52332.1"/>
    <property type="molecule type" value="Genomic_DNA"/>
</dbReference>
<evidence type="ECO:0000256" key="1">
    <source>
        <dbReference type="SAM" id="Phobius"/>
    </source>
</evidence>
<keyword evidence="1" id="KW-0812">Transmembrane</keyword>
<proteinExistence type="predicted"/>
<dbReference type="Proteomes" id="UP000319040">
    <property type="component" value="Unassembled WGS sequence"/>
</dbReference>
<gene>
    <name evidence="2" type="ORF">SAMN06265379_102236</name>
</gene>
<feature type="transmembrane region" description="Helical" evidence="1">
    <location>
        <begin position="65"/>
        <end position="86"/>
    </location>
</feature>
<keyword evidence="1" id="KW-1133">Transmembrane helix</keyword>
<evidence type="ECO:0000313" key="3">
    <source>
        <dbReference type="Proteomes" id="UP000319040"/>
    </source>
</evidence>
<name>A0A521BYS1_SACCC</name>
<sequence>MIAKIISIALIIFLLFRLLFSLKNKWGLSVKIKRHLAYILPIAELFVWIGYLIWAVRLIYLSQNYFTLAAVGIVLLVLCIPLYLLLRDFIVGNVLKMQNKVNEGVFIEIEEIKGRIKRAGYFRLDIEDNRGNINSIPYNHIRSKIISQYGINQNLAKVVLRFTFPDTTKVNYIVPLLKRQILNTPWAAVSQDPIVEKTKTENGKLIIEVGTYTLDKSYGENIKNCVDKQFSLSYYQK</sequence>
<feature type="transmembrane region" description="Helical" evidence="1">
    <location>
        <begin position="6"/>
        <end position="24"/>
    </location>
</feature>
<feature type="transmembrane region" description="Helical" evidence="1">
    <location>
        <begin position="36"/>
        <end position="59"/>
    </location>
</feature>
<dbReference type="RefSeq" id="WP_142532537.1">
    <property type="nucleotide sequence ID" value="NZ_FXTB01000002.1"/>
</dbReference>
<keyword evidence="3" id="KW-1185">Reference proteome</keyword>